<dbReference type="PROSITE" id="PS50263">
    <property type="entry name" value="CN_HYDROLASE"/>
    <property type="match status" value="1"/>
</dbReference>
<feature type="domain" description="CN hydrolase" evidence="2">
    <location>
        <begin position="1"/>
        <end position="256"/>
    </location>
</feature>
<keyword evidence="4" id="KW-1185">Reference proteome</keyword>
<dbReference type="InterPro" id="IPR036526">
    <property type="entry name" value="C-N_Hydrolase_sf"/>
</dbReference>
<dbReference type="VEuPathDB" id="FungiDB:MUCCIDRAFT_153056"/>
<dbReference type="OrthoDB" id="10250282at2759"/>
<dbReference type="Proteomes" id="UP000077051">
    <property type="component" value="Unassembled WGS sequence"/>
</dbReference>
<organism evidence="3 4">
    <name type="scientific">Mucor lusitanicus CBS 277.49</name>
    <dbReference type="NCBI Taxonomy" id="747725"/>
    <lineage>
        <taxon>Eukaryota</taxon>
        <taxon>Fungi</taxon>
        <taxon>Fungi incertae sedis</taxon>
        <taxon>Mucoromycota</taxon>
        <taxon>Mucoromycotina</taxon>
        <taxon>Mucoromycetes</taxon>
        <taxon>Mucorales</taxon>
        <taxon>Mucorineae</taxon>
        <taxon>Mucoraceae</taxon>
        <taxon>Mucor</taxon>
    </lineage>
</organism>
<evidence type="ECO:0000259" key="2">
    <source>
        <dbReference type="PROSITE" id="PS50263"/>
    </source>
</evidence>
<dbReference type="InterPro" id="IPR001110">
    <property type="entry name" value="UPF0012_CS"/>
</dbReference>
<accession>A0A168LPZ9</accession>
<comment type="caution">
    <text evidence="3">The sequence shown here is derived from an EMBL/GenBank/DDBJ whole genome shotgun (WGS) entry which is preliminary data.</text>
</comment>
<dbReference type="PROSITE" id="PS01227">
    <property type="entry name" value="UPF0012"/>
    <property type="match status" value="1"/>
</dbReference>
<dbReference type="GO" id="GO:0016811">
    <property type="term" value="F:hydrolase activity, acting on carbon-nitrogen (but not peptide) bonds, in linear amides"/>
    <property type="evidence" value="ECO:0007669"/>
    <property type="project" value="InterPro"/>
</dbReference>
<dbReference type="Gene3D" id="3.60.110.10">
    <property type="entry name" value="Carbon-nitrogen hydrolase"/>
    <property type="match status" value="1"/>
</dbReference>
<name>A0A168LPZ9_MUCCL</name>
<dbReference type="EMBL" id="AMYB01000004">
    <property type="protein sequence ID" value="OAD03815.1"/>
    <property type="molecule type" value="Genomic_DNA"/>
</dbReference>
<dbReference type="CDD" id="cd07572">
    <property type="entry name" value="nit"/>
    <property type="match status" value="1"/>
</dbReference>
<dbReference type="InterPro" id="IPR003010">
    <property type="entry name" value="C-N_Hydrolase"/>
</dbReference>
<gene>
    <name evidence="3" type="ORF">MUCCIDRAFT_153056</name>
</gene>
<dbReference type="STRING" id="747725.A0A168LPZ9"/>
<dbReference type="AlphaFoldDB" id="A0A168LPZ9"/>
<dbReference type="PANTHER" id="PTHR23088:SF27">
    <property type="entry name" value="DEAMINATED GLUTATHIONE AMIDASE"/>
    <property type="match status" value="1"/>
</dbReference>
<proteinExistence type="predicted"/>
<sequence length="281" mass="30543">MPLAAVGQFCATASIVANKSICIDLIKKAARQGAAMIFLPEASDFISRNAQEAKELTTALSTSEFIQGVQNEAAASGIWVSVGVHESTTAAAENDKIYNTHVLIDSSGTIKSAYRKIHLFDVDIAGGPRLMESDTTEKGDAVGCPEMTPLGKLGLQTCYDMRFPEASIALRSRGAELLAYPSAFTIKTGMAHWEVLLRSRAIETQTYVFAAAQIGQHNEKRASYGNAMIVDPWGTVLARCPDTANKPSIALANIDLEYLTRIRTEMPVMSHRRTDLYPKIE</sequence>
<dbReference type="SUPFAM" id="SSF56317">
    <property type="entry name" value="Carbon-nitrogen hydrolase"/>
    <property type="match status" value="1"/>
</dbReference>
<evidence type="ECO:0000313" key="3">
    <source>
        <dbReference type="EMBL" id="OAD03815.1"/>
    </source>
</evidence>
<dbReference type="Pfam" id="PF00795">
    <property type="entry name" value="CN_hydrolase"/>
    <property type="match status" value="1"/>
</dbReference>
<evidence type="ECO:0000313" key="4">
    <source>
        <dbReference type="Proteomes" id="UP000077051"/>
    </source>
</evidence>
<keyword evidence="1" id="KW-0378">Hydrolase</keyword>
<dbReference type="PANTHER" id="PTHR23088">
    <property type="entry name" value="NITRILASE-RELATED"/>
    <property type="match status" value="1"/>
</dbReference>
<dbReference type="InterPro" id="IPR045254">
    <property type="entry name" value="Nit1/2_C-N_Hydrolase"/>
</dbReference>
<protein>
    <recommendedName>
        <fullName evidence="2">CN hydrolase domain-containing protein</fullName>
    </recommendedName>
</protein>
<reference evidence="3 4" key="1">
    <citation type="submission" date="2015-06" db="EMBL/GenBank/DDBJ databases">
        <title>Expansion of signal transduction pathways in fungi by whole-genome duplication.</title>
        <authorList>
            <consortium name="DOE Joint Genome Institute"/>
            <person name="Corrochano L.M."/>
            <person name="Kuo A."/>
            <person name="Marcet-Houben M."/>
            <person name="Polaino S."/>
            <person name="Salamov A."/>
            <person name="Villalobos J.M."/>
            <person name="Alvarez M.I."/>
            <person name="Avalos J."/>
            <person name="Benito E.P."/>
            <person name="Benoit I."/>
            <person name="Burger G."/>
            <person name="Camino L.P."/>
            <person name="Canovas D."/>
            <person name="Cerda-Olmedo E."/>
            <person name="Cheng J.-F."/>
            <person name="Dominguez A."/>
            <person name="Elias M."/>
            <person name="Eslava A.P."/>
            <person name="Glaser F."/>
            <person name="Grimwood J."/>
            <person name="Gutierrez G."/>
            <person name="Heitman J."/>
            <person name="Henrissat B."/>
            <person name="Iturriaga E.A."/>
            <person name="Lang B.F."/>
            <person name="Lavin J.L."/>
            <person name="Lee S."/>
            <person name="Li W."/>
            <person name="Lindquist E."/>
            <person name="Lopez-Garcia S."/>
            <person name="Luque E.M."/>
            <person name="Marcos A.T."/>
            <person name="Martin J."/>
            <person name="Mccluskey K."/>
            <person name="Medina H.R."/>
            <person name="Miralles-Duran A."/>
            <person name="Miyazaki A."/>
            <person name="Munoz-Torres E."/>
            <person name="Oguiza J.A."/>
            <person name="Ohm R."/>
            <person name="Olmedo M."/>
            <person name="Orejas M."/>
            <person name="Ortiz-Castellanos L."/>
            <person name="Pisabarro A.G."/>
            <person name="Rodriguez-Romero J."/>
            <person name="Ruiz-Herrera J."/>
            <person name="Ruiz-Vazquez R."/>
            <person name="Sanz C."/>
            <person name="Schackwitz W."/>
            <person name="Schmutz J."/>
            <person name="Shahriari M."/>
            <person name="Shelest E."/>
            <person name="Silva-Franco F."/>
            <person name="Soanes D."/>
            <person name="Syed K."/>
            <person name="Tagua V.G."/>
            <person name="Talbot N.J."/>
            <person name="Thon M."/>
            <person name="De Vries R.P."/>
            <person name="Wiebenga A."/>
            <person name="Yadav J.S."/>
            <person name="Braun E.L."/>
            <person name="Baker S."/>
            <person name="Garre V."/>
            <person name="Horwitz B."/>
            <person name="Torres-Martinez S."/>
            <person name="Idnurm A."/>
            <person name="Herrera-Estrella A."/>
            <person name="Gabaldon T."/>
            <person name="Grigoriev I.V."/>
        </authorList>
    </citation>
    <scope>NUCLEOTIDE SEQUENCE [LARGE SCALE GENOMIC DNA]</scope>
    <source>
        <strain evidence="3 4">CBS 277.49</strain>
    </source>
</reference>
<evidence type="ECO:0000256" key="1">
    <source>
        <dbReference type="ARBA" id="ARBA00022801"/>
    </source>
</evidence>